<gene>
    <name evidence="3" type="ORF">SPV1_13432</name>
</gene>
<dbReference type="Proteomes" id="UP000005297">
    <property type="component" value="Unassembled WGS sequence"/>
</dbReference>
<dbReference type="InterPro" id="IPR003774">
    <property type="entry name" value="AlgH-like"/>
</dbReference>
<dbReference type="OrthoDB" id="9807486at2"/>
<sequence>MQVDGLTGQILLATPSLQDPNFRDTVVLICQHDRDGCLGLIINRPRDIILGEIFDDMGIRYETGSAENHERIQPVVYEGGPMDGFRGFLLHDGWDVYDSTMQVSPELHLTASRDALEELARGQGPEHYMLLLGYAGWGAGQLEQELCDNSWLIAPASHQIIFQEPPEKRWDFAARCMGIERGQLSSQIGHA</sequence>
<dbReference type="HOGENOM" id="CLU_057596_1_0_0"/>
<accession>Q0EWH5</accession>
<comment type="similarity">
    <text evidence="1 2">Belongs to the UPF0301 (AlgH) family.</text>
</comment>
<dbReference type="AlphaFoldDB" id="Q0EWH5"/>
<dbReference type="Gene3D" id="3.40.1740.10">
    <property type="entry name" value="VC0467-like"/>
    <property type="match status" value="1"/>
</dbReference>
<protein>
    <recommendedName>
        <fullName evidence="2">UPF0301 protein SPV1_13432</fullName>
    </recommendedName>
</protein>
<dbReference type="eggNOG" id="COG1678">
    <property type="taxonomic scope" value="Bacteria"/>
</dbReference>
<dbReference type="PANTHER" id="PTHR30327:SF1">
    <property type="entry name" value="UPF0301 PROTEIN YQGE"/>
    <property type="match status" value="1"/>
</dbReference>
<name>Q0EWH5_9PROT</name>
<evidence type="ECO:0000256" key="1">
    <source>
        <dbReference type="ARBA" id="ARBA00009600"/>
    </source>
</evidence>
<evidence type="ECO:0000313" key="4">
    <source>
        <dbReference type="Proteomes" id="UP000005297"/>
    </source>
</evidence>
<evidence type="ECO:0000256" key="2">
    <source>
        <dbReference type="HAMAP-Rule" id="MF_00758"/>
    </source>
</evidence>
<dbReference type="InParanoid" id="Q0EWH5"/>
<dbReference type="HAMAP" id="MF_00758">
    <property type="entry name" value="UPF0301"/>
    <property type="match status" value="1"/>
</dbReference>
<dbReference type="Pfam" id="PF02622">
    <property type="entry name" value="DUF179"/>
    <property type="match status" value="1"/>
</dbReference>
<dbReference type="STRING" id="314344.AL013_09575"/>
<evidence type="ECO:0000313" key="3">
    <source>
        <dbReference type="EMBL" id="EAU53604.1"/>
    </source>
</evidence>
<dbReference type="PANTHER" id="PTHR30327">
    <property type="entry name" value="UNCHARACTERIZED PROTEIN YQGE"/>
    <property type="match status" value="1"/>
</dbReference>
<organism evidence="3 4">
    <name type="scientific">Mariprofundus ferrooxydans PV-1</name>
    <dbReference type="NCBI Taxonomy" id="314345"/>
    <lineage>
        <taxon>Bacteria</taxon>
        <taxon>Pseudomonadati</taxon>
        <taxon>Pseudomonadota</taxon>
        <taxon>Candidatius Mariprofundia</taxon>
        <taxon>Mariprofundales</taxon>
        <taxon>Mariprofundaceae</taxon>
        <taxon>Mariprofundus</taxon>
    </lineage>
</organism>
<dbReference type="EMBL" id="AATS01000020">
    <property type="protein sequence ID" value="EAU53604.1"/>
    <property type="molecule type" value="Genomic_DNA"/>
</dbReference>
<dbReference type="RefSeq" id="WP_009850199.1">
    <property type="nucleotide sequence ID" value="NZ_DS022294.1"/>
</dbReference>
<comment type="caution">
    <text evidence="3">The sequence shown here is derived from an EMBL/GenBank/DDBJ whole genome shotgun (WGS) entry which is preliminary data.</text>
</comment>
<dbReference type="NCBIfam" id="NF001266">
    <property type="entry name" value="PRK00228.1-1"/>
    <property type="match status" value="1"/>
</dbReference>
<dbReference type="FunCoup" id="Q0EWH5">
    <property type="interactions" value="262"/>
</dbReference>
<proteinExistence type="inferred from homology"/>
<keyword evidence="4" id="KW-1185">Reference proteome</keyword>
<reference evidence="3 4" key="1">
    <citation type="submission" date="2006-09" db="EMBL/GenBank/DDBJ databases">
        <authorList>
            <person name="Emerson D."/>
            <person name="Ferriera S."/>
            <person name="Johnson J."/>
            <person name="Kravitz S."/>
            <person name="Halpern A."/>
            <person name="Remington K."/>
            <person name="Beeson K."/>
            <person name="Tran B."/>
            <person name="Rogers Y.-H."/>
            <person name="Friedman R."/>
            <person name="Venter J.C."/>
        </authorList>
    </citation>
    <scope>NUCLEOTIDE SEQUENCE [LARGE SCALE GENOMIC DNA]</scope>
    <source>
        <strain evidence="3 4">PV-1</strain>
    </source>
</reference>
<dbReference type="SUPFAM" id="SSF143456">
    <property type="entry name" value="VC0467-like"/>
    <property type="match status" value="1"/>
</dbReference>
<dbReference type="GO" id="GO:0005829">
    <property type="term" value="C:cytosol"/>
    <property type="evidence" value="ECO:0007669"/>
    <property type="project" value="TreeGrafter"/>
</dbReference>